<accession>A0A1M6VGJ0</accession>
<feature type="signal peptide" evidence="1">
    <location>
        <begin position="1"/>
        <end position="23"/>
    </location>
</feature>
<reference evidence="2 3" key="1">
    <citation type="submission" date="2016-11" db="EMBL/GenBank/DDBJ databases">
        <authorList>
            <person name="Jaros S."/>
            <person name="Januszkiewicz K."/>
            <person name="Wedrychowicz H."/>
        </authorList>
    </citation>
    <scope>NUCLEOTIDE SEQUENCE [LARGE SCALE GENOMIC DNA]</scope>
    <source>
        <strain evidence="2 3">CGMCC 4.5723</strain>
    </source>
</reference>
<organism evidence="2 3">
    <name type="scientific">Nocardiopsis flavescens</name>
    <dbReference type="NCBI Taxonomy" id="758803"/>
    <lineage>
        <taxon>Bacteria</taxon>
        <taxon>Bacillati</taxon>
        <taxon>Actinomycetota</taxon>
        <taxon>Actinomycetes</taxon>
        <taxon>Streptosporangiales</taxon>
        <taxon>Nocardiopsidaceae</taxon>
        <taxon>Nocardiopsis</taxon>
    </lineage>
</organism>
<feature type="chain" id="PRO_5039474815" evidence="1">
    <location>
        <begin position="24"/>
        <end position="174"/>
    </location>
</feature>
<dbReference type="EMBL" id="FQZK01000034">
    <property type="protein sequence ID" value="SHK80578.1"/>
    <property type="molecule type" value="Genomic_DNA"/>
</dbReference>
<dbReference type="STRING" id="758803.SAMN05421803_13434"/>
<gene>
    <name evidence="2" type="ORF">SAMN05421803_13434</name>
</gene>
<dbReference type="AlphaFoldDB" id="A0A1M6VGJ0"/>
<keyword evidence="1" id="KW-0732">Signal</keyword>
<protein>
    <submittedName>
        <fullName evidence="2">Uncharacterized protein</fullName>
    </submittedName>
</protein>
<proteinExistence type="predicted"/>
<evidence type="ECO:0000313" key="2">
    <source>
        <dbReference type="EMBL" id="SHK80578.1"/>
    </source>
</evidence>
<evidence type="ECO:0000256" key="1">
    <source>
        <dbReference type="SAM" id="SignalP"/>
    </source>
</evidence>
<dbReference type="RefSeq" id="WP_245833531.1">
    <property type="nucleotide sequence ID" value="NZ_FQZK01000034.1"/>
</dbReference>
<dbReference type="Proteomes" id="UP000184452">
    <property type="component" value="Unassembled WGS sequence"/>
</dbReference>
<evidence type="ECO:0000313" key="3">
    <source>
        <dbReference type="Proteomes" id="UP000184452"/>
    </source>
</evidence>
<sequence>MPLHRPVAVFLAAVITLALTTAAAVTDPRGGELDGFSIGHLPAAIDEETSVSDFAYEWGDVAFTSRVWERPRDGGGVEVVMQVLVLRGDALTDLDALRDFLAEYHERSPQEWELTPFDNGGVPALHGATEAFWTPGKGVAVEVRDAFGILGQEELLATARGVGPDGPGDPADRA</sequence>
<name>A0A1M6VGJ0_9ACTN</name>
<keyword evidence="3" id="KW-1185">Reference proteome</keyword>